<dbReference type="SMART" id="SM00100">
    <property type="entry name" value="cNMP"/>
    <property type="match status" value="1"/>
</dbReference>
<protein>
    <submittedName>
        <fullName evidence="2">cAMP-binding protein</fullName>
    </submittedName>
</protein>
<dbReference type="InterPro" id="IPR045641">
    <property type="entry name" value="SrpI-like"/>
</dbReference>
<dbReference type="GO" id="GO:0005249">
    <property type="term" value="F:voltage-gated potassium channel activity"/>
    <property type="evidence" value="ECO:0007669"/>
    <property type="project" value="TreeGrafter"/>
</dbReference>
<dbReference type="RefSeq" id="WP_088256464.1">
    <property type="nucleotide sequence ID" value="NZ_NIDE01000008.1"/>
</dbReference>
<evidence type="ECO:0000259" key="1">
    <source>
        <dbReference type="PROSITE" id="PS50042"/>
    </source>
</evidence>
<dbReference type="InterPro" id="IPR000595">
    <property type="entry name" value="cNMP-bd_dom"/>
</dbReference>
<dbReference type="PANTHER" id="PTHR10217">
    <property type="entry name" value="VOLTAGE AND LIGAND GATED POTASSIUM CHANNEL"/>
    <property type="match status" value="1"/>
</dbReference>
<dbReference type="InterPro" id="IPR049817">
    <property type="entry name" value="Encap_f2b"/>
</dbReference>
<proteinExistence type="predicted"/>
<dbReference type="Pfam" id="PF00027">
    <property type="entry name" value="cNMP_binding"/>
    <property type="match status" value="1"/>
</dbReference>
<dbReference type="GO" id="GO:0042391">
    <property type="term" value="P:regulation of membrane potential"/>
    <property type="evidence" value="ECO:0007669"/>
    <property type="project" value="TreeGrafter"/>
</dbReference>
<dbReference type="OrthoDB" id="181419at2"/>
<reference evidence="3" key="1">
    <citation type="submission" date="2017-06" db="EMBL/GenBank/DDBJ databases">
        <title>Genome analysis of Fimbriiglobus ruber SP5, the first member of the order Planctomycetales with confirmed chitinolytic capability.</title>
        <authorList>
            <person name="Ravin N.V."/>
            <person name="Rakitin A.L."/>
            <person name="Ivanova A.A."/>
            <person name="Beletsky A.V."/>
            <person name="Kulichevskaya I.S."/>
            <person name="Mardanov A.V."/>
            <person name="Dedysh S.N."/>
        </authorList>
    </citation>
    <scope>NUCLEOTIDE SEQUENCE [LARGE SCALE GENOMIC DNA]</scope>
    <source>
        <strain evidence="3">SP5</strain>
    </source>
</reference>
<name>A0A225DLR8_9BACT</name>
<dbReference type="AlphaFoldDB" id="A0A225DLR8"/>
<dbReference type="PANTHER" id="PTHR10217:SF435">
    <property type="entry name" value="POTASSIUM VOLTAGE-GATED CHANNEL PROTEIN EAG"/>
    <property type="match status" value="1"/>
</dbReference>
<evidence type="ECO:0000313" key="2">
    <source>
        <dbReference type="EMBL" id="OWK40564.1"/>
    </source>
</evidence>
<gene>
    <name evidence="2" type="ORF">FRUB_05483</name>
</gene>
<evidence type="ECO:0000313" key="3">
    <source>
        <dbReference type="Proteomes" id="UP000214646"/>
    </source>
</evidence>
<dbReference type="InterPro" id="IPR018490">
    <property type="entry name" value="cNMP-bd_dom_sf"/>
</dbReference>
<dbReference type="InterPro" id="IPR050818">
    <property type="entry name" value="KCNH_animal-type"/>
</dbReference>
<dbReference type="NCBIfam" id="NF041163">
    <property type="entry name" value="encap_f2b"/>
    <property type="match status" value="1"/>
</dbReference>
<accession>A0A225DLR8</accession>
<dbReference type="EMBL" id="NIDE01000008">
    <property type="protein sequence ID" value="OWK40564.1"/>
    <property type="molecule type" value="Genomic_DNA"/>
</dbReference>
<dbReference type="Pfam" id="PF19307">
    <property type="entry name" value="SrpI-like"/>
    <property type="match status" value="1"/>
</dbReference>
<dbReference type="Gene3D" id="2.60.120.10">
    <property type="entry name" value="Jelly Rolls"/>
    <property type="match status" value="1"/>
</dbReference>
<dbReference type="Proteomes" id="UP000214646">
    <property type="component" value="Unassembled WGS sequence"/>
</dbReference>
<sequence length="485" mass="53971">MSDNLLQRSVTTSVARNLASTTKTSPKMMSITPRWLLSLLPWVQVNGGTYRVNRTKVELSKARRIGIDGSGGTASFPPEALRSVPLFSGLSEDIITRMAGRFKTEDVSLGNKLMVEGEDRSKFFIIAQGQVEVLSKGVHGSDLRLALLTEGEFFGETELVSDKPSDVTVRTITPCVLLTLSRRDLDAILAEQPNLGEEFQKVVRDHLELKSTVNRYGERNIDLVSGFAENVEIPETFVDYSATPREYSLSAVQTVVRVHTRVSDLYNDPHDQLEEQMRLTVEGIKERQEWDLINSKKFGLLHSVDPAMRISTRYGAPTPDDLDELLALVWKKPAFFLAHPKAIAAFERECTWRGVPPVTMSLFGTPVILWRGVPIVPCDKLEVKSRYQSNQWLGTTSILLLRIGEAEQGVVGLHHAGIPGEIMPSLSARLMGLDSLGVASYLLTLYFSCAVLTDDALGVLENVEVGYYHDYEHKNKNKFEHGLGI</sequence>
<dbReference type="PROSITE" id="PS50042">
    <property type="entry name" value="CNMP_BINDING_3"/>
    <property type="match status" value="1"/>
</dbReference>
<dbReference type="SUPFAM" id="SSF51206">
    <property type="entry name" value="cAMP-binding domain-like"/>
    <property type="match status" value="1"/>
</dbReference>
<dbReference type="GO" id="GO:0005886">
    <property type="term" value="C:plasma membrane"/>
    <property type="evidence" value="ECO:0007669"/>
    <property type="project" value="TreeGrafter"/>
</dbReference>
<feature type="domain" description="Cyclic nucleotide-binding" evidence="1">
    <location>
        <begin position="86"/>
        <end position="189"/>
    </location>
</feature>
<comment type="caution">
    <text evidence="2">The sequence shown here is derived from an EMBL/GenBank/DDBJ whole genome shotgun (WGS) entry which is preliminary data.</text>
</comment>
<organism evidence="2 3">
    <name type="scientific">Fimbriiglobus ruber</name>
    <dbReference type="NCBI Taxonomy" id="1908690"/>
    <lineage>
        <taxon>Bacteria</taxon>
        <taxon>Pseudomonadati</taxon>
        <taxon>Planctomycetota</taxon>
        <taxon>Planctomycetia</taxon>
        <taxon>Gemmatales</taxon>
        <taxon>Gemmataceae</taxon>
        <taxon>Fimbriiglobus</taxon>
    </lineage>
</organism>
<keyword evidence="3" id="KW-1185">Reference proteome</keyword>
<dbReference type="InterPro" id="IPR014710">
    <property type="entry name" value="RmlC-like_jellyroll"/>
</dbReference>
<dbReference type="CDD" id="cd00038">
    <property type="entry name" value="CAP_ED"/>
    <property type="match status" value="1"/>
</dbReference>